<reference evidence="2" key="1">
    <citation type="journal article" date="2020" name="Stud. Mycol.">
        <title>101 Dothideomycetes genomes: a test case for predicting lifestyles and emergence of pathogens.</title>
        <authorList>
            <person name="Haridas S."/>
            <person name="Albert R."/>
            <person name="Binder M."/>
            <person name="Bloem J."/>
            <person name="Labutti K."/>
            <person name="Salamov A."/>
            <person name="Andreopoulos B."/>
            <person name="Baker S."/>
            <person name="Barry K."/>
            <person name="Bills G."/>
            <person name="Bluhm B."/>
            <person name="Cannon C."/>
            <person name="Castanera R."/>
            <person name="Culley D."/>
            <person name="Daum C."/>
            <person name="Ezra D."/>
            <person name="Gonzalez J."/>
            <person name="Henrissat B."/>
            <person name="Kuo A."/>
            <person name="Liang C."/>
            <person name="Lipzen A."/>
            <person name="Lutzoni F."/>
            <person name="Magnuson J."/>
            <person name="Mondo S."/>
            <person name="Nolan M."/>
            <person name="Ohm R."/>
            <person name="Pangilinan J."/>
            <person name="Park H.-J."/>
            <person name="Ramirez L."/>
            <person name="Alfaro M."/>
            <person name="Sun H."/>
            <person name="Tritt A."/>
            <person name="Yoshinaga Y."/>
            <person name="Zwiers L.-H."/>
            <person name="Turgeon B."/>
            <person name="Goodwin S."/>
            <person name="Spatafora J."/>
            <person name="Crous P."/>
            <person name="Grigoriev I."/>
        </authorList>
    </citation>
    <scope>NUCLEOTIDE SEQUENCE</scope>
    <source>
        <strain evidence="2">CBS 113818</strain>
    </source>
</reference>
<dbReference type="EMBL" id="MU006240">
    <property type="protein sequence ID" value="KAF2820669.1"/>
    <property type="molecule type" value="Genomic_DNA"/>
</dbReference>
<name>A0A6A6ZJ06_9PLEO</name>
<dbReference type="OrthoDB" id="3792603at2759"/>
<sequence length="380" mass="42109">MSVTAAHTGPSSFSTPGTLHTTVTPSERGNEEPTSSASTPVNSASVGPSQQTWTKLKPLNARDAILRPLAIDTLPAPKANEALFLLESADRLWYMGFVEPWKEFNADATKFWNSKEVVSAFHEIGGKPRPPPRATDNDVASDSHPFELLTSWFQRDVVEFVIDISNGLMLNSTAKEGSVQGVFLGEPSEEDLGNNECKWDPTFVVKAALQSVDLETRALGQVEYLGGKAGALTSAIDECPRNTWGSLRCVLGDIARFMLMSSTRYAFLLSSDEIIFLKTEIMSKCEYPRGRDPVDLFVEPWLFYSAPIKFTDILDEDKGTIPVKLALLYLLQLSKQGGWQMHEEIGDSLKYFETRKAGERYIPKLDFIGPDGKLKLLGKY</sequence>
<dbReference type="Proteomes" id="UP000799424">
    <property type="component" value="Unassembled WGS sequence"/>
</dbReference>
<dbReference type="AlphaFoldDB" id="A0A6A6ZJ06"/>
<protein>
    <submittedName>
        <fullName evidence="2">Uncharacterized protein</fullName>
    </submittedName>
</protein>
<evidence type="ECO:0000313" key="3">
    <source>
        <dbReference type="Proteomes" id="UP000799424"/>
    </source>
</evidence>
<evidence type="ECO:0000313" key="2">
    <source>
        <dbReference type="EMBL" id="KAF2820669.1"/>
    </source>
</evidence>
<organism evidence="2 3">
    <name type="scientific">Ophiobolus disseminans</name>
    <dbReference type="NCBI Taxonomy" id="1469910"/>
    <lineage>
        <taxon>Eukaryota</taxon>
        <taxon>Fungi</taxon>
        <taxon>Dikarya</taxon>
        <taxon>Ascomycota</taxon>
        <taxon>Pezizomycotina</taxon>
        <taxon>Dothideomycetes</taxon>
        <taxon>Pleosporomycetidae</taxon>
        <taxon>Pleosporales</taxon>
        <taxon>Pleosporineae</taxon>
        <taxon>Phaeosphaeriaceae</taxon>
        <taxon>Ophiobolus</taxon>
    </lineage>
</organism>
<feature type="region of interest" description="Disordered" evidence="1">
    <location>
        <begin position="1"/>
        <end position="52"/>
    </location>
</feature>
<evidence type="ECO:0000256" key="1">
    <source>
        <dbReference type="SAM" id="MobiDB-lite"/>
    </source>
</evidence>
<gene>
    <name evidence="2" type="ORF">CC86DRAFT_360526</name>
</gene>
<keyword evidence="3" id="KW-1185">Reference proteome</keyword>
<accession>A0A6A6ZJ06</accession>
<proteinExistence type="predicted"/>